<gene>
    <name evidence="2" type="ORF">GCM10008027_19180</name>
</gene>
<evidence type="ECO:0000313" key="3">
    <source>
        <dbReference type="Proteomes" id="UP000638462"/>
    </source>
</evidence>
<protein>
    <recommendedName>
        <fullName evidence="4">Iron transporter</fullName>
    </recommendedName>
</protein>
<reference evidence="3" key="1">
    <citation type="journal article" date="2019" name="Int. J. Syst. Evol. Microbiol.">
        <title>The Global Catalogue of Microorganisms (GCM) 10K type strain sequencing project: providing services to taxonomists for standard genome sequencing and annotation.</title>
        <authorList>
            <consortium name="The Broad Institute Genomics Platform"/>
            <consortium name="The Broad Institute Genome Sequencing Center for Infectious Disease"/>
            <person name="Wu L."/>
            <person name="Ma J."/>
        </authorList>
    </citation>
    <scope>NUCLEOTIDE SEQUENCE [LARGE SCALE GENOMIC DNA]</scope>
    <source>
        <strain evidence="3">CGMCC 1.15394</strain>
    </source>
</reference>
<feature type="transmembrane region" description="Helical" evidence="1">
    <location>
        <begin position="31"/>
        <end position="57"/>
    </location>
</feature>
<evidence type="ECO:0000256" key="1">
    <source>
        <dbReference type="SAM" id="Phobius"/>
    </source>
</evidence>
<organism evidence="2 3">
    <name type="scientific">Pseudoalteromonas gelatinilytica</name>
    <dbReference type="NCBI Taxonomy" id="1703256"/>
    <lineage>
        <taxon>Bacteria</taxon>
        <taxon>Pseudomonadati</taxon>
        <taxon>Pseudomonadota</taxon>
        <taxon>Gammaproteobacteria</taxon>
        <taxon>Alteromonadales</taxon>
        <taxon>Pseudoalteromonadaceae</taxon>
        <taxon>Pseudoalteromonas</taxon>
    </lineage>
</organism>
<feature type="transmembrane region" description="Helical" evidence="1">
    <location>
        <begin position="64"/>
        <end position="85"/>
    </location>
</feature>
<dbReference type="EMBL" id="BMIT01000006">
    <property type="protein sequence ID" value="GGE94429.1"/>
    <property type="molecule type" value="Genomic_DNA"/>
</dbReference>
<feature type="transmembrane region" description="Helical" evidence="1">
    <location>
        <begin position="91"/>
        <end position="110"/>
    </location>
</feature>
<accession>A0ABQ1TG27</accession>
<comment type="caution">
    <text evidence="2">The sequence shown here is derived from an EMBL/GenBank/DDBJ whole genome shotgun (WGS) entry which is preliminary data.</text>
</comment>
<keyword evidence="1" id="KW-0472">Membrane</keyword>
<name>A0ABQ1TG27_9GAMM</name>
<sequence>MHSQSLDAVTTNRPKNTAKKRSVSLSYRVAVFLRFVAAIIGGYAFTSVLISLLAVLLPLNKLDSVLLTTTLSVFFYCCVFIWVFAVKSLKTVWITILLTTGGQLLVLSLIKGWL</sequence>
<dbReference type="Proteomes" id="UP000638462">
    <property type="component" value="Unassembled WGS sequence"/>
</dbReference>
<keyword evidence="3" id="KW-1185">Reference proteome</keyword>
<dbReference type="RefSeq" id="WP_229677585.1">
    <property type="nucleotide sequence ID" value="NZ_BMIT01000006.1"/>
</dbReference>
<keyword evidence="1" id="KW-0812">Transmembrane</keyword>
<evidence type="ECO:0008006" key="4">
    <source>
        <dbReference type="Google" id="ProtNLM"/>
    </source>
</evidence>
<proteinExistence type="predicted"/>
<evidence type="ECO:0000313" key="2">
    <source>
        <dbReference type="EMBL" id="GGE94429.1"/>
    </source>
</evidence>
<keyword evidence="1" id="KW-1133">Transmembrane helix</keyword>